<sequence>MVGGPRCQRHCVKSGPRCRTRHPDKPRFGSAAEEHVWKLLEKQLRDTDLIIAGQRVTDHLKDHEVDIVAALNGAPGP</sequence>
<evidence type="ECO:0000313" key="2">
    <source>
        <dbReference type="EMBL" id="OSC35718.1"/>
    </source>
</evidence>
<dbReference type="OrthoDB" id="4509614at2"/>
<name>A0A7I7SE92_9MYCO</name>
<gene>
    <name evidence="2" type="ORF">B8W67_01175</name>
</gene>
<evidence type="ECO:0000256" key="1">
    <source>
        <dbReference type="SAM" id="MobiDB-lite"/>
    </source>
</evidence>
<keyword evidence="3" id="KW-1185">Reference proteome</keyword>
<dbReference type="Proteomes" id="UP000193577">
    <property type="component" value="Unassembled WGS sequence"/>
</dbReference>
<dbReference type="AlphaFoldDB" id="A0A7I7SE92"/>
<evidence type="ECO:0000313" key="3">
    <source>
        <dbReference type="Proteomes" id="UP000193577"/>
    </source>
</evidence>
<reference evidence="2 3" key="1">
    <citation type="submission" date="2017-04" db="EMBL/GenBank/DDBJ databases">
        <title>The new phylogeny of genus Mycobacterium.</title>
        <authorList>
            <person name="Tortoli E."/>
            <person name="Trovato A."/>
            <person name="Cirillo D.M."/>
        </authorList>
    </citation>
    <scope>NUCLEOTIDE SEQUENCE [LARGE SCALE GENOMIC DNA]</scope>
    <source>
        <strain evidence="2 3">KCTC 19819</strain>
    </source>
</reference>
<organism evidence="2 3">
    <name type="scientific">Mycolicibacillus koreensis</name>
    <dbReference type="NCBI Taxonomy" id="1069220"/>
    <lineage>
        <taxon>Bacteria</taxon>
        <taxon>Bacillati</taxon>
        <taxon>Actinomycetota</taxon>
        <taxon>Actinomycetes</taxon>
        <taxon>Mycobacteriales</taxon>
        <taxon>Mycobacteriaceae</taxon>
        <taxon>Mycolicibacillus</taxon>
    </lineage>
</organism>
<dbReference type="EMBL" id="NCXO01000002">
    <property type="protein sequence ID" value="OSC35718.1"/>
    <property type="molecule type" value="Genomic_DNA"/>
</dbReference>
<accession>A0A7I7SE92</accession>
<feature type="region of interest" description="Disordered" evidence="1">
    <location>
        <begin position="1"/>
        <end position="27"/>
    </location>
</feature>
<protein>
    <submittedName>
        <fullName evidence="2">Uncharacterized protein</fullName>
    </submittedName>
</protein>
<feature type="compositionally biased region" description="Basic residues" evidence="1">
    <location>
        <begin position="7"/>
        <end position="20"/>
    </location>
</feature>
<proteinExistence type="predicted"/>
<comment type="caution">
    <text evidence="2">The sequence shown here is derived from an EMBL/GenBank/DDBJ whole genome shotgun (WGS) entry which is preliminary data.</text>
</comment>
<dbReference type="RefSeq" id="WP_069392418.1">
    <property type="nucleotide sequence ID" value="NZ_AP022594.1"/>
</dbReference>